<dbReference type="InterPro" id="IPR038417">
    <property type="entry name" value="Alpga-gal_N_sf"/>
</dbReference>
<dbReference type="PANTHER" id="PTHR43053">
    <property type="entry name" value="GLYCOSIDASE FAMILY 31"/>
    <property type="match status" value="1"/>
</dbReference>
<dbReference type="InterPro" id="IPR017853">
    <property type="entry name" value="GH"/>
</dbReference>
<dbReference type="InterPro" id="IPR031704">
    <property type="entry name" value="Glyco_hydro_36_N"/>
</dbReference>
<evidence type="ECO:0000259" key="5">
    <source>
        <dbReference type="Pfam" id="PF16875"/>
    </source>
</evidence>
<comment type="catalytic activity">
    <reaction evidence="1">
        <text>Hydrolysis of terminal, non-reducing alpha-D-galactose residues in alpha-D-galactosides, including galactose oligosaccharides, galactomannans and galactolipids.</text>
        <dbReference type="EC" id="3.2.1.22"/>
    </reaction>
</comment>
<sequence length="708" mass="76620">MFPGATSDQRRTTVELALLTDRLPVVTWCGLGGSDLAGEAVPPVPGGPGMPLLGEHAHGLFTRPHLRGHRLDGSAWSTRFGTDDVTVDGNRLVLTAHDPGAGLVLRTEAESLVGGVLRMRHHLTNDGPDDYLLEGLEVVLPVPDHLVEVLDLTGRHERERSPQRHGVADGVWLREGRGGRPGLDAATMVVLGTEGFSTTRGEVLGVHVAHSGNSVLRVERGAASGTTAGGGELLLPGEVVLAPGTTYATPWVVFGAAEDGLDGLAASWHTWQRSLPAHPSSVWPGGQPVVLNVWEAVFFDHDLDRLKAIADRAARVGVELFVLDDGWFRGRRDDRAGLGDWWVDEAVWPAEQGGLGPLVEHVRGLGMGFGLWFEPEMVNPDSDLFREHPDWVLAVGDRLPLEERYQQVLDLTRPEAWQHVFDRMDAVLSAYPVDYVKWDHNRDLLEAGSSTRGGAAAARDQDAAYHRLLDALRAAHPGVAWESCASGGGRIDLSLVEKVQRFWTSDMTDALARQQIQRWTTQLIAPEYAGAHVSSPTSHTTGRTLSLDFRAATALFGSFGIEWDLSSASEDELASLAGWVTLYRDLRGLLHSGRVVRPESSDPTVLLHGVVASDRSEALVAHVQLDESAHNRGVWVRVPGLDPAASYSLAWEGPVTLSKVSKSADLHPDGPTAGLPRTGADLASRGFWMPRRRPETVTLVRVSVVASP</sequence>
<dbReference type="EMBL" id="BAAAQQ010000013">
    <property type="protein sequence ID" value="GAA2129062.1"/>
    <property type="molecule type" value="Genomic_DNA"/>
</dbReference>
<dbReference type="InterPro" id="IPR050985">
    <property type="entry name" value="Alpha-glycosidase_related"/>
</dbReference>
<evidence type="ECO:0000313" key="6">
    <source>
        <dbReference type="EMBL" id="GAA2129062.1"/>
    </source>
</evidence>
<evidence type="ECO:0000256" key="1">
    <source>
        <dbReference type="ARBA" id="ARBA00001255"/>
    </source>
</evidence>
<gene>
    <name evidence="6" type="ORF">GCM10009843_30240</name>
</gene>
<keyword evidence="3" id="KW-0378">Hydrolase</keyword>
<dbReference type="Pfam" id="PF02065">
    <property type="entry name" value="Melibiase"/>
    <property type="match status" value="1"/>
</dbReference>
<accession>A0ABP5K927</accession>
<feature type="domain" description="Glycosyl hydrolase family 36 N-terminal" evidence="5">
    <location>
        <begin position="53"/>
        <end position="241"/>
    </location>
</feature>
<organism evidence="6 7">
    <name type="scientific">Nocardioides bigeumensis</name>
    <dbReference type="NCBI Taxonomy" id="433657"/>
    <lineage>
        <taxon>Bacteria</taxon>
        <taxon>Bacillati</taxon>
        <taxon>Actinomycetota</taxon>
        <taxon>Actinomycetes</taxon>
        <taxon>Propionibacteriales</taxon>
        <taxon>Nocardioidaceae</taxon>
        <taxon>Nocardioides</taxon>
    </lineage>
</organism>
<evidence type="ECO:0000313" key="7">
    <source>
        <dbReference type="Proteomes" id="UP001500575"/>
    </source>
</evidence>
<dbReference type="Pfam" id="PF16875">
    <property type="entry name" value="Glyco_hydro_36N"/>
    <property type="match status" value="1"/>
</dbReference>
<dbReference type="InterPro" id="IPR002252">
    <property type="entry name" value="Glyco_hydro_36"/>
</dbReference>
<dbReference type="PRINTS" id="PR00743">
    <property type="entry name" value="GLHYDRLASE36"/>
</dbReference>
<dbReference type="PROSITE" id="PS00512">
    <property type="entry name" value="ALPHA_GALACTOSIDASE"/>
    <property type="match status" value="1"/>
</dbReference>
<keyword evidence="7" id="KW-1185">Reference proteome</keyword>
<name>A0ABP5K927_9ACTN</name>
<dbReference type="InterPro" id="IPR000111">
    <property type="entry name" value="Glyco_hydro_27/36_CS"/>
</dbReference>
<dbReference type="SUPFAM" id="SSF51445">
    <property type="entry name" value="(Trans)glycosidases"/>
    <property type="match status" value="1"/>
</dbReference>
<dbReference type="CDD" id="cd14791">
    <property type="entry name" value="GH36"/>
    <property type="match status" value="1"/>
</dbReference>
<dbReference type="Proteomes" id="UP001500575">
    <property type="component" value="Unassembled WGS sequence"/>
</dbReference>
<dbReference type="PANTHER" id="PTHR43053:SF3">
    <property type="entry name" value="ALPHA-GALACTOSIDASE C-RELATED"/>
    <property type="match status" value="1"/>
</dbReference>
<dbReference type="Gene3D" id="3.20.20.70">
    <property type="entry name" value="Aldolase class I"/>
    <property type="match status" value="1"/>
</dbReference>
<reference evidence="7" key="1">
    <citation type="journal article" date="2019" name="Int. J. Syst. Evol. Microbiol.">
        <title>The Global Catalogue of Microorganisms (GCM) 10K type strain sequencing project: providing services to taxonomists for standard genome sequencing and annotation.</title>
        <authorList>
            <consortium name="The Broad Institute Genomics Platform"/>
            <consortium name="The Broad Institute Genome Sequencing Center for Infectious Disease"/>
            <person name="Wu L."/>
            <person name="Ma J."/>
        </authorList>
    </citation>
    <scope>NUCLEOTIDE SEQUENCE [LARGE SCALE GENOMIC DNA]</scope>
    <source>
        <strain evidence="7">JCM 16021</strain>
    </source>
</reference>
<keyword evidence="4" id="KW-0326">Glycosidase</keyword>
<comment type="caution">
    <text evidence="6">The sequence shown here is derived from an EMBL/GenBank/DDBJ whole genome shotgun (WGS) entry which is preliminary data.</text>
</comment>
<dbReference type="EC" id="3.2.1.22" evidence="2"/>
<proteinExistence type="predicted"/>
<evidence type="ECO:0000256" key="2">
    <source>
        <dbReference type="ARBA" id="ARBA00012755"/>
    </source>
</evidence>
<protein>
    <recommendedName>
        <fullName evidence="2">alpha-galactosidase</fullName>
        <ecNumber evidence="2">3.2.1.22</ecNumber>
    </recommendedName>
</protein>
<dbReference type="InterPro" id="IPR013785">
    <property type="entry name" value="Aldolase_TIM"/>
</dbReference>
<evidence type="ECO:0000256" key="4">
    <source>
        <dbReference type="ARBA" id="ARBA00023295"/>
    </source>
</evidence>
<dbReference type="Gene3D" id="2.70.98.60">
    <property type="entry name" value="alpha-galactosidase from lactobacil brevis"/>
    <property type="match status" value="1"/>
</dbReference>
<evidence type="ECO:0000256" key="3">
    <source>
        <dbReference type="ARBA" id="ARBA00022801"/>
    </source>
</evidence>